<proteinExistence type="predicted"/>
<keyword evidence="2" id="KW-1185">Reference proteome</keyword>
<sequence length="412" mass="46250">MSLDLNSSHHFDNTNPDEIKTFNNNVSMRVIESCQELTVKLNKISADMDFITKSLRSLTPLEFLSDSGTLLTSLLLRNIKLKDELREKVTIAYLKAKIITIGTNLEIMLEDGSAEQKGTVESYKQFCDQLNAAIDAQNDEDKNECLAVISDMEQMFEVFKLEYAQGTDEMESDGYGRESYDGDQYSVNTKQDEFSETEDLTETSSMAHSATPLYIQPMVHSITKPQMSSSDVNSVVEQHARRGSFSSVASTSILQKSTLSEELPYLLSAFNLAKTIEEDVFHYKDNEEKQQLPKEKQKAPRFLWRMLSTPPMSASLYLYNNNSLLSKLGIKPQVISAPLPKQLNESVSFNKPPPILGPKAHSVIKAEEESLAENKENKRLVVPLTQANLTTHNLSALTLVDIRVGMETDDVE</sequence>
<accession>A0A8H7LBK2</accession>
<dbReference type="EMBL" id="JACBPP010000004">
    <property type="protein sequence ID" value="KAF8002369.1"/>
    <property type="molecule type" value="Genomic_DNA"/>
</dbReference>
<dbReference type="Proteomes" id="UP000649328">
    <property type="component" value="Unassembled WGS sequence"/>
</dbReference>
<dbReference type="OrthoDB" id="4021219at2759"/>
<gene>
    <name evidence="1" type="ORF">HF325_003334</name>
</gene>
<evidence type="ECO:0000313" key="2">
    <source>
        <dbReference type="Proteomes" id="UP000649328"/>
    </source>
</evidence>
<protein>
    <submittedName>
        <fullName evidence="1">Uncharacterized protein</fullName>
    </submittedName>
</protein>
<name>A0A8H7LBK2_9ASCO</name>
<dbReference type="AlphaFoldDB" id="A0A8H7LBK2"/>
<evidence type="ECO:0000313" key="1">
    <source>
        <dbReference type="EMBL" id="KAF8002369.1"/>
    </source>
</evidence>
<reference evidence="1" key="1">
    <citation type="submission" date="2020-10" db="EMBL/GenBank/DDBJ databases">
        <title>The Whole-Genome Sequence of Metschnikowia persimmonesis, a Novel Endophytic Yeast Species Isolated from Medicinal Plant Diospyros kaki Thumb.</title>
        <authorList>
            <person name="Rahmat E."/>
            <person name="Kang Y."/>
        </authorList>
    </citation>
    <scope>NUCLEOTIDE SEQUENCE</scope>
    <source>
        <strain evidence="1">KIOM G15050</strain>
    </source>
</reference>
<organism evidence="1 2">
    <name type="scientific">Metschnikowia pulcherrima</name>
    <dbReference type="NCBI Taxonomy" id="27326"/>
    <lineage>
        <taxon>Eukaryota</taxon>
        <taxon>Fungi</taxon>
        <taxon>Dikarya</taxon>
        <taxon>Ascomycota</taxon>
        <taxon>Saccharomycotina</taxon>
        <taxon>Pichiomycetes</taxon>
        <taxon>Metschnikowiaceae</taxon>
        <taxon>Metschnikowia</taxon>
    </lineage>
</organism>
<comment type="caution">
    <text evidence="1">The sequence shown here is derived from an EMBL/GenBank/DDBJ whole genome shotgun (WGS) entry which is preliminary data.</text>
</comment>